<sequence length="62" mass="7030">MRGFEAAFQPCILPPEIVILPLRLTEARFRGAQSIMRGRFCFPQVGWVARCLALRCQQILPG</sequence>
<dbReference type="InParanoid" id="A0A3A9JC81"/>
<evidence type="ECO:0000313" key="3">
    <source>
        <dbReference type="Proteomes" id="UP000274097"/>
    </source>
</evidence>
<evidence type="ECO:0000313" key="1">
    <source>
        <dbReference type="EMBL" id="RKK03760.1"/>
    </source>
</evidence>
<dbReference type="Proteomes" id="UP000274097">
    <property type="component" value="Unassembled WGS sequence"/>
</dbReference>
<dbReference type="Proteomes" id="UP000278036">
    <property type="component" value="Unassembled WGS sequence"/>
</dbReference>
<comment type="caution">
    <text evidence="1">The sequence shown here is derived from an EMBL/GenBank/DDBJ whole genome shotgun (WGS) entry which is preliminary data.</text>
</comment>
<proteinExistence type="predicted"/>
<accession>A0A3A9JC81</accession>
<name>A0A3A9JC81_9PROT</name>
<protein>
    <submittedName>
        <fullName evidence="1">Uncharacterized protein</fullName>
    </submittedName>
</protein>
<evidence type="ECO:0000313" key="4">
    <source>
        <dbReference type="Proteomes" id="UP000278036"/>
    </source>
</evidence>
<dbReference type="EMBL" id="RFLX01000040">
    <property type="protein sequence ID" value="RMI17044.1"/>
    <property type="molecule type" value="Genomic_DNA"/>
</dbReference>
<dbReference type="EMBL" id="RAQU01000070">
    <property type="protein sequence ID" value="RKK03760.1"/>
    <property type="molecule type" value="Genomic_DNA"/>
</dbReference>
<organism evidence="1 4">
    <name type="scientific">Teichococcus wenyumeiae</name>
    <dbReference type="NCBI Taxonomy" id="2478470"/>
    <lineage>
        <taxon>Bacteria</taxon>
        <taxon>Pseudomonadati</taxon>
        <taxon>Pseudomonadota</taxon>
        <taxon>Alphaproteobacteria</taxon>
        <taxon>Acetobacterales</taxon>
        <taxon>Roseomonadaceae</taxon>
        <taxon>Roseomonas</taxon>
    </lineage>
</organism>
<evidence type="ECO:0000313" key="2">
    <source>
        <dbReference type="EMBL" id="RMI17044.1"/>
    </source>
</evidence>
<reference evidence="1 4" key="1">
    <citation type="submission" date="2018-09" db="EMBL/GenBank/DDBJ databases">
        <title>Roseomonas sp. nov., isolated from feces of Tibetan antelopes in the Qinghai-Tibet plateau, China.</title>
        <authorList>
            <person name="Tian Z."/>
        </authorList>
    </citation>
    <scope>NUCLEOTIDE SEQUENCE [LARGE SCALE GENOMIC DNA]</scope>
    <source>
        <strain evidence="2 3">Z23</strain>
        <strain evidence="1 4">Z24</strain>
    </source>
</reference>
<keyword evidence="3" id="KW-1185">Reference proteome</keyword>
<gene>
    <name evidence="1" type="ORF">D6Z83_12885</name>
    <name evidence="2" type="ORF">EBE87_24225</name>
</gene>
<dbReference type="AlphaFoldDB" id="A0A3A9JC81"/>